<name>A0A3P7NLE7_DIBLA</name>
<dbReference type="Gene3D" id="2.60.40.10">
    <property type="entry name" value="Immunoglobulins"/>
    <property type="match status" value="1"/>
</dbReference>
<dbReference type="AlphaFoldDB" id="A0A3P7NLE7"/>
<dbReference type="InterPro" id="IPR013783">
    <property type="entry name" value="Ig-like_fold"/>
</dbReference>
<evidence type="ECO:0000313" key="1">
    <source>
        <dbReference type="EMBL" id="VDN43744.1"/>
    </source>
</evidence>
<dbReference type="SUPFAM" id="SSF49265">
    <property type="entry name" value="Fibronectin type III"/>
    <property type="match status" value="1"/>
</dbReference>
<keyword evidence="2" id="KW-1185">Reference proteome</keyword>
<gene>
    <name evidence="1" type="ORF">DILT_LOCUS19172</name>
</gene>
<dbReference type="InterPro" id="IPR036116">
    <property type="entry name" value="FN3_sf"/>
</dbReference>
<dbReference type="EMBL" id="UYRU01108985">
    <property type="protein sequence ID" value="VDN43744.1"/>
    <property type="molecule type" value="Genomic_DNA"/>
</dbReference>
<proteinExistence type="predicted"/>
<sequence>MRRQSFEPRSAKVAFFAAHDGYSYVVEELEPNTIYDVQINAYYEKTLNLESNWETTSCHTAMQTFLLRKCNTVAFVARLGCQSFFTLNCIFCVFML</sequence>
<dbReference type="Proteomes" id="UP000281553">
    <property type="component" value="Unassembled WGS sequence"/>
</dbReference>
<accession>A0A3P7NLE7</accession>
<reference evidence="1 2" key="1">
    <citation type="submission" date="2018-11" db="EMBL/GenBank/DDBJ databases">
        <authorList>
            <consortium name="Pathogen Informatics"/>
        </authorList>
    </citation>
    <scope>NUCLEOTIDE SEQUENCE [LARGE SCALE GENOMIC DNA]</scope>
</reference>
<evidence type="ECO:0000313" key="2">
    <source>
        <dbReference type="Proteomes" id="UP000281553"/>
    </source>
</evidence>
<organism evidence="1 2">
    <name type="scientific">Dibothriocephalus latus</name>
    <name type="common">Fish tapeworm</name>
    <name type="synonym">Diphyllobothrium latum</name>
    <dbReference type="NCBI Taxonomy" id="60516"/>
    <lineage>
        <taxon>Eukaryota</taxon>
        <taxon>Metazoa</taxon>
        <taxon>Spiralia</taxon>
        <taxon>Lophotrochozoa</taxon>
        <taxon>Platyhelminthes</taxon>
        <taxon>Cestoda</taxon>
        <taxon>Eucestoda</taxon>
        <taxon>Diphyllobothriidea</taxon>
        <taxon>Diphyllobothriidae</taxon>
        <taxon>Dibothriocephalus</taxon>
    </lineage>
</organism>
<dbReference type="OrthoDB" id="6279462at2759"/>
<protein>
    <submittedName>
        <fullName evidence="1">Uncharacterized protein</fullName>
    </submittedName>
</protein>